<name>A0AAN7W6Q7_9SACH</name>
<sequence length="158" mass="18577">MLPIQRSLYIRNRGSLNPFCLSSFLTLITRGKRTKANKNGSDISPQMQRVVTQLSVMSARKKQPKMLKLSNEDLIKHQTIETAWSIYQDKLNGQRTSKLKKQYFAIEEAMNKLRQINPKLFDKCNIDESGKIFPMELRIPTDYPPREIWHYNYTPKKE</sequence>
<dbReference type="GO" id="GO:0005739">
    <property type="term" value="C:mitochondrion"/>
    <property type="evidence" value="ECO:0007669"/>
    <property type="project" value="UniProtKB-SubCell"/>
</dbReference>
<comment type="similarity">
    <text evidence="2">Belongs to the mitochondrion-specific ribosomal protein mL40 family.</text>
</comment>
<dbReference type="Proteomes" id="UP001306508">
    <property type="component" value="Unassembled WGS sequence"/>
</dbReference>
<dbReference type="GO" id="GO:0005840">
    <property type="term" value="C:ribosome"/>
    <property type="evidence" value="ECO:0007669"/>
    <property type="project" value="UniProtKB-KW"/>
</dbReference>
<keyword evidence="4" id="KW-0689">Ribosomal protein</keyword>
<reference evidence="9" key="1">
    <citation type="submission" date="2023-07" db="EMBL/GenBank/DDBJ databases">
        <title>A draft genome of Kazachstania heterogenica Y-27499.</title>
        <authorList>
            <person name="Donic C."/>
            <person name="Kralova J.S."/>
            <person name="Fidel L."/>
            <person name="Ben-Dor S."/>
            <person name="Jung S."/>
        </authorList>
    </citation>
    <scope>NUCLEOTIDE SEQUENCE [LARGE SCALE GENOMIC DNA]</scope>
    <source>
        <strain evidence="9">Y27499</strain>
    </source>
</reference>
<evidence type="ECO:0000256" key="7">
    <source>
        <dbReference type="ARBA" id="ARBA00035192"/>
    </source>
</evidence>
<evidence type="ECO:0000256" key="6">
    <source>
        <dbReference type="ARBA" id="ARBA00023274"/>
    </source>
</evidence>
<evidence type="ECO:0000313" key="9">
    <source>
        <dbReference type="Proteomes" id="UP001306508"/>
    </source>
</evidence>
<comment type="subcellular location">
    <subcellularLocation>
        <location evidence="1">Mitochondrion</location>
    </subcellularLocation>
</comment>
<evidence type="ECO:0000256" key="2">
    <source>
        <dbReference type="ARBA" id="ARBA00009360"/>
    </source>
</evidence>
<keyword evidence="5" id="KW-0496">Mitochondrion</keyword>
<dbReference type="GO" id="GO:0003735">
    <property type="term" value="F:structural constituent of ribosome"/>
    <property type="evidence" value="ECO:0007669"/>
    <property type="project" value="InterPro"/>
</dbReference>
<protein>
    <recommendedName>
        <fullName evidence="7">Large ribosomal subunit protein mL40</fullName>
    </recommendedName>
</protein>
<accession>A0AAN7W6Q7</accession>
<keyword evidence="6" id="KW-0687">Ribonucleoprotein</keyword>
<dbReference type="InterPro" id="IPR019192">
    <property type="entry name" value="Ribosomal_mL40"/>
</dbReference>
<organism evidence="8 9">
    <name type="scientific">Arxiozyma heterogenica</name>
    <dbReference type="NCBI Taxonomy" id="278026"/>
    <lineage>
        <taxon>Eukaryota</taxon>
        <taxon>Fungi</taxon>
        <taxon>Dikarya</taxon>
        <taxon>Ascomycota</taxon>
        <taxon>Saccharomycotina</taxon>
        <taxon>Saccharomycetes</taxon>
        <taxon>Saccharomycetales</taxon>
        <taxon>Saccharomycetaceae</taxon>
        <taxon>Arxiozyma</taxon>
    </lineage>
</organism>
<dbReference type="PANTHER" id="PTHR39150">
    <property type="entry name" value="54S RIBOSOMAL PROTEIN L28, MITOCHONDRIAL"/>
    <property type="match status" value="1"/>
</dbReference>
<keyword evidence="3" id="KW-0809">Transit peptide</keyword>
<dbReference type="GO" id="GO:1990904">
    <property type="term" value="C:ribonucleoprotein complex"/>
    <property type="evidence" value="ECO:0007669"/>
    <property type="project" value="UniProtKB-KW"/>
</dbReference>
<evidence type="ECO:0000256" key="4">
    <source>
        <dbReference type="ARBA" id="ARBA00022980"/>
    </source>
</evidence>
<evidence type="ECO:0000256" key="5">
    <source>
        <dbReference type="ARBA" id="ARBA00023128"/>
    </source>
</evidence>
<dbReference type="FunFam" id="6.10.250.3440:FF:000001">
    <property type="entry name" value="Mitochondrial ribosomal protein L40"/>
    <property type="match status" value="1"/>
</dbReference>
<dbReference type="AlphaFoldDB" id="A0AAN7W6Q7"/>
<dbReference type="GO" id="GO:0032543">
    <property type="term" value="P:mitochondrial translation"/>
    <property type="evidence" value="ECO:0007669"/>
    <property type="project" value="InterPro"/>
</dbReference>
<evidence type="ECO:0000256" key="1">
    <source>
        <dbReference type="ARBA" id="ARBA00004173"/>
    </source>
</evidence>
<dbReference type="EMBL" id="JAWIZZ010000002">
    <property type="protein sequence ID" value="KAK5782466.1"/>
    <property type="molecule type" value="Genomic_DNA"/>
</dbReference>
<keyword evidence="9" id="KW-1185">Reference proteome</keyword>
<proteinExistence type="inferred from homology"/>
<gene>
    <name evidence="8" type="ORF">RI543_000019</name>
</gene>
<dbReference type="PANTHER" id="PTHR39150:SF1">
    <property type="entry name" value="LARGE RIBOSOMAL SUBUNIT PROTEIN ML40"/>
    <property type="match status" value="1"/>
</dbReference>
<dbReference type="Pfam" id="PF09812">
    <property type="entry name" value="MRP-L28"/>
    <property type="match status" value="1"/>
</dbReference>
<evidence type="ECO:0000256" key="3">
    <source>
        <dbReference type="ARBA" id="ARBA00022946"/>
    </source>
</evidence>
<dbReference type="Gene3D" id="6.10.250.3440">
    <property type="match status" value="1"/>
</dbReference>
<evidence type="ECO:0000313" key="8">
    <source>
        <dbReference type="EMBL" id="KAK5782466.1"/>
    </source>
</evidence>
<dbReference type="InterPro" id="IPR042831">
    <property type="entry name" value="Ribosomal_mL40_fung"/>
</dbReference>
<comment type="caution">
    <text evidence="8">The sequence shown here is derived from an EMBL/GenBank/DDBJ whole genome shotgun (WGS) entry which is preliminary data.</text>
</comment>